<organism evidence="8 9">
    <name type="scientific">Bifidobacterium vespertilionis</name>
    <dbReference type="NCBI Taxonomy" id="2562524"/>
    <lineage>
        <taxon>Bacteria</taxon>
        <taxon>Bacillati</taxon>
        <taxon>Actinomycetota</taxon>
        <taxon>Actinomycetes</taxon>
        <taxon>Bifidobacteriales</taxon>
        <taxon>Bifidobacteriaceae</taxon>
        <taxon>Bifidobacterium</taxon>
    </lineage>
</organism>
<evidence type="ECO:0000256" key="1">
    <source>
        <dbReference type="ARBA" id="ARBA00005854"/>
    </source>
</evidence>
<keyword evidence="10" id="KW-1185">Reference proteome</keyword>
<dbReference type="InterPro" id="IPR029753">
    <property type="entry name" value="D-isomer_DH_CS"/>
</dbReference>
<dbReference type="SUPFAM" id="SSF52283">
    <property type="entry name" value="Formate/glycerate dehydrogenase catalytic domain-like"/>
    <property type="match status" value="1"/>
</dbReference>
<dbReference type="AlphaFoldDB" id="A0A5J5E6D5"/>
<gene>
    <name evidence="8" type="ORF">EM848_01105</name>
    <name evidence="7" type="ORF">EMO90_00420</name>
</gene>
<dbReference type="Pfam" id="PF02826">
    <property type="entry name" value="2-Hacid_dh_C"/>
    <property type="match status" value="1"/>
</dbReference>
<dbReference type="InterPro" id="IPR058205">
    <property type="entry name" value="D-LDH-like"/>
</dbReference>
<sequence length="331" mass="36284">MKIAAFDVREDERADFANAAERTGVEVELHAEALTAANAELARGAAGVSVLGHSQLGAELLEILKGMGVAVAATRTIGVNHIDLDAAKRLGVAVLNADYAPNGVAEYTVMFMLLVLRNYKPALWRGQVYDFSLEGLQGREMRNLTVGVMGTGRIGRTVIRILTGFGCKILAYDPYPNPEAAKVAEYVDIDTLYAKSDLITLHMPLIEHGHNANKHIINRDSIARMKDGVVLINCARGELMDLEALIDNIEAKKIGGLGLDTVETEEELIHRDRRTDILTNRGIAYLRQFPNVVMTQHMAFYTDAAVRSMVDHSVEGIKAVAETGEYRTRLV</sequence>
<dbReference type="Gene3D" id="3.40.50.720">
    <property type="entry name" value="NAD(P)-binding Rossmann-like Domain"/>
    <property type="match status" value="2"/>
</dbReference>
<feature type="domain" description="D-isomer specific 2-hydroxyacid dehydrogenase NAD-binding" evidence="6">
    <location>
        <begin position="110"/>
        <end position="299"/>
    </location>
</feature>
<evidence type="ECO:0000259" key="6">
    <source>
        <dbReference type="Pfam" id="PF02826"/>
    </source>
</evidence>
<dbReference type="Proteomes" id="UP000374630">
    <property type="component" value="Unassembled WGS sequence"/>
</dbReference>
<dbReference type="SUPFAM" id="SSF51735">
    <property type="entry name" value="NAD(P)-binding Rossmann-fold domains"/>
    <property type="match status" value="1"/>
</dbReference>
<proteinExistence type="inferred from homology"/>
<dbReference type="InterPro" id="IPR036291">
    <property type="entry name" value="NAD(P)-bd_dom_sf"/>
</dbReference>
<dbReference type="PROSITE" id="PS00065">
    <property type="entry name" value="D_2_HYDROXYACID_DH_1"/>
    <property type="match status" value="1"/>
</dbReference>
<dbReference type="InterPro" id="IPR006139">
    <property type="entry name" value="D-isomer_2_OHA_DH_cat_dom"/>
</dbReference>
<keyword evidence="2 4" id="KW-0560">Oxidoreductase</keyword>
<comment type="similarity">
    <text evidence="1 4">Belongs to the D-isomer specific 2-hydroxyacid dehydrogenase family.</text>
</comment>
<accession>A0A5J5E6D5</accession>
<name>A0A5J5E6D5_9BIFI</name>
<dbReference type="PANTHER" id="PTHR43026:SF1">
    <property type="entry name" value="2-HYDROXYACID DEHYDROGENASE HOMOLOG 1-RELATED"/>
    <property type="match status" value="1"/>
</dbReference>
<dbReference type="GO" id="GO:0008720">
    <property type="term" value="F:D-lactate dehydrogenase (NAD+) activity"/>
    <property type="evidence" value="ECO:0007669"/>
    <property type="project" value="TreeGrafter"/>
</dbReference>
<evidence type="ECO:0000256" key="2">
    <source>
        <dbReference type="ARBA" id="ARBA00023002"/>
    </source>
</evidence>
<dbReference type="EMBL" id="RZOA01000002">
    <property type="protein sequence ID" value="KAA8824441.1"/>
    <property type="molecule type" value="Genomic_DNA"/>
</dbReference>
<evidence type="ECO:0000313" key="8">
    <source>
        <dbReference type="EMBL" id="KAA8824441.1"/>
    </source>
</evidence>
<evidence type="ECO:0000313" key="9">
    <source>
        <dbReference type="Proteomes" id="UP000345527"/>
    </source>
</evidence>
<dbReference type="GO" id="GO:0051287">
    <property type="term" value="F:NAD binding"/>
    <property type="evidence" value="ECO:0007669"/>
    <property type="project" value="InterPro"/>
</dbReference>
<keyword evidence="3" id="KW-0520">NAD</keyword>
<dbReference type="OrthoDB" id="9793626at2"/>
<dbReference type="PROSITE" id="PS00671">
    <property type="entry name" value="D_2_HYDROXYACID_DH_3"/>
    <property type="match status" value="1"/>
</dbReference>
<evidence type="ECO:0000256" key="4">
    <source>
        <dbReference type="RuleBase" id="RU003719"/>
    </source>
</evidence>
<comment type="caution">
    <text evidence="8">The sequence shown here is derived from an EMBL/GenBank/DDBJ whole genome shotgun (WGS) entry which is preliminary data.</text>
</comment>
<dbReference type="Proteomes" id="UP000345527">
    <property type="component" value="Unassembled WGS sequence"/>
</dbReference>
<evidence type="ECO:0000313" key="7">
    <source>
        <dbReference type="EMBL" id="KAA8822497.1"/>
    </source>
</evidence>
<feature type="domain" description="D-isomer specific 2-hydroxyacid dehydrogenase catalytic" evidence="5">
    <location>
        <begin position="11"/>
        <end position="328"/>
    </location>
</feature>
<dbReference type="CDD" id="cd12185">
    <property type="entry name" value="HGDH_LDH_like"/>
    <property type="match status" value="1"/>
</dbReference>
<dbReference type="PANTHER" id="PTHR43026">
    <property type="entry name" value="2-HYDROXYACID DEHYDROGENASE HOMOLOG 1-RELATED"/>
    <property type="match status" value="1"/>
</dbReference>
<dbReference type="InterPro" id="IPR006140">
    <property type="entry name" value="D-isomer_DH_NAD-bd"/>
</dbReference>
<dbReference type="Pfam" id="PF00389">
    <property type="entry name" value="2-Hacid_dh"/>
    <property type="match status" value="1"/>
</dbReference>
<dbReference type="RefSeq" id="WP_150353175.1">
    <property type="nucleotide sequence ID" value="NZ_RZNZ01000001.1"/>
</dbReference>
<reference evidence="9 10" key="1">
    <citation type="journal article" date="2019" name="Syst. Appl. Microbiol.">
        <title>Characterization of Bifidobacterium species in feaces of the Egyptian fruit bat: Description of B. vespertilionis sp. nov. and B. rousetti sp. nov.</title>
        <authorList>
            <person name="Modesto M."/>
            <person name="Satti M."/>
            <person name="Watanabe K."/>
            <person name="Puglisi E."/>
            <person name="Morelli L."/>
            <person name="Huang C.-H."/>
            <person name="Liou J.-S."/>
            <person name="Miyashita M."/>
            <person name="Tamura T."/>
            <person name="Saito S."/>
            <person name="Mori K."/>
            <person name="Huang L."/>
            <person name="Sciavilla P."/>
            <person name="Sandri C."/>
            <person name="Spiezio C."/>
            <person name="Vitali F."/>
            <person name="Cavalieri D."/>
            <person name="Perpetuini G."/>
            <person name="Tofalo R."/>
            <person name="Bonetti A."/>
            <person name="Arita M."/>
            <person name="Mattarelli P."/>
        </authorList>
    </citation>
    <scope>NUCLEOTIDE SEQUENCE [LARGE SCALE GENOMIC DNA]</scope>
    <source>
        <strain evidence="7 10">RST16</strain>
        <strain evidence="8 9">RST8</strain>
    </source>
</reference>
<evidence type="ECO:0000313" key="10">
    <source>
        <dbReference type="Proteomes" id="UP000374630"/>
    </source>
</evidence>
<protein>
    <submittedName>
        <fullName evidence="8">Lactate dehydrogenase</fullName>
    </submittedName>
</protein>
<dbReference type="InterPro" id="IPR029752">
    <property type="entry name" value="D-isomer_DH_CS1"/>
</dbReference>
<dbReference type="EMBL" id="RZNZ01000001">
    <property type="protein sequence ID" value="KAA8822497.1"/>
    <property type="molecule type" value="Genomic_DNA"/>
</dbReference>
<evidence type="ECO:0000256" key="3">
    <source>
        <dbReference type="ARBA" id="ARBA00023027"/>
    </source>
</evidence>
<evidence type="ECO:0000259" key="5">
    <source>
        <dbReference type="Pfam" id="PF00389"/>
    </source>
</evidence>